<keyword evidence="2" id="KW-1133">Transmembrane helix</keyword>
<dbReference type="InterPro" id="IPR009936">
    <property type="entry name" value="DUF1468"/>
</dbReference>
<evidence type="ECO:0000259" key="3">
    <source>
        <dbReference type="Pfam" id="PF07331"/>
    </source>
</evidence>
<dbReference type="Pfam" id="PF07331">
    <property type="entry name" value="TctB"/>
    <property type="match status" value="1"/>
</dbReference>
<feature type="transmembrane region" description="Helical" evidence="2">
    <location>
        <begin position="39"/>
        <end position="63"/>
    </location>
</feature>
<sequence length="172" mass="17354">MRQARVPAGGVVFVALGILTLVGLRGLPWFADSGAVGPAAFPGVCGILIGLLGLVQIGSALIAGRAQPASPAPAPDGDDGSVGDVSTEGEGKSEATALQAVIAWVAVLAAAILLPRIGLLITVPLLSLFLLTVVGKKRIHIAAIYSVALTVVVYLVFVMALKVPLPIPPGRV</sequence>
<feature type="domain" description="DUF1468" evidence="3">
    <location>
        <begin position="9"/>
        <end position="166"/>
    </location>
</feature>
<comment type="caution">
    <text evidence="4">The sequence shown here is derived from an EMBL/GenBank/DDBJ whole genome shotgun (WGS) entry which is preliminary data.</text>
</comment>
<keyword evidence="2" id="KW-0812">Transmembrane</keyword>
<gene>
    <name evidence="4" type="ORF">H9815_04665</name>
</gene>
<feature type="transmembrane region" description="Helical" evidence="2">
    <location>
        <begin position="101"/>
        <end position="134"/>
    </location>
</feature>
<proteinExistence type="predicted"/>
<dbReference type="AlphaFoldDB" id="A0A9D2J3M3"/>
<evidence type="ECO:0000256" key="1">
    <source>
        <dbReference type="SAM" id="MobiDB-lite"/>
    </source>
</evidence>
<dbReference type="EMBL" id="DXBY01000075">
    <property type="protein sequence ID" value="HIZ35047.1"/>
    <property type="molecule type" value="Genomic_DNA"/>
</dbReference>
<evidence type="ECO:0000256" key="2">
    <source>
        <dbReference type="SAM" id="Phobius"/>
    </source>
</evidence>
<feature type="transmembrane region" description="Helical" evidence="2">
    <location>
        <begin position="141"/>
        <end position="161"/>
    </location>
</feature>
<protein>
    <submittedName>
        <fullName evidence="4">Tripartite tricarboxylate transporter TctB family protein</fullName>
    </submittedName>
</protein>
<reference evidence="4" key="1">
    <citation type="journal article" date="2021" name="PeerJ">
        <title>Extensive microbial diversity within the chicken gut microbiome revealed by metagenomics and culture.</title>
        <authorList>
            <person name="Gilroy R."/>
            <person name="Ravi A."/>
            <person name="Getino M."/>
            <person name="Pursley I."/>
            <person name="Horton D.L."/>
            <person name="Alikhan N.F."/>
            <person name="Baker D."/>
            <person name="Gharbi K."/>
            <person name="Hall N."/>
            <person name="Watson M."/>
            <person name="Adriaenssens E.M."/>
            <person name="Foster-Nyarko E."/>
            <person name="Jarju S."/>
            <person name="Secka A."/>
            <person name="Antonio M."/>
            <person name="Oren A."/>
            <person name="Chaudhuri R.R."/>
            <person name="La Ragione R."/>
            <person name="Hildebrand F."/>
            <person name="Pallen M.J."/>
        </authorList>
    </citation>
    <scope>NUCLEOTIDE SEQUENCE</scope>
    <source>
        <strain evidence="4">ChiGjej4B4-7305</strain>
    </source>
</reference>
<name>A0A9D2J3M3_9MICO</name>
<evidence type="ECO:0000313" key="4">
    <source>
        <dbReference type="EMBL" id="HIZ35047.1"/>
    </source>
</evidence>
<feature type="region of interest" description="Disordered" evidence="1">
    <location>
        <begin position="68"/>
        <end position="89"/>
    </location>
</feature>
<reference evidence="4" key="2">
    <citation type="submission" date="2021-04" db="EMBL/GenBank/DDBJ databases">
        <authorList>
            <person name="Gilroy R."/>
        </authorList>
    </citation>
    <scope>NUCLEOTIDE SEQUENCE</scope>
    <source>
        <strain evidence="4">ChiGjej4B4-7305</strain>
    </source>
</reference>
<keyword evidence="2" id="KW-0472">Membrane</keyword>
<evidence type="ECO:0000313" key="5">
    <source>
        <dbReference type="Proteomes" id="UP000824037"/>
    </source>
</evidence>
<feature type="transmembrane region" description="Helical" evidence="2">
    <location>
        <begin position="6"/>
        <end position="27"/>
    </location>
</feature>
<dbReference type="Proteomes" id="UP000824037">
    <property type="component" value="Unassembled WGS sequence"/>
</dbReference>
<organism evidence="4 5">
    <name type="scientific">Candidatus Ruania gallistercoris</name>
    <dbReference type="NCBI Taxonomy" id="2838746"/>
    <lineage>
        <taxon>Bacteria</taxon>
        <taxon>Bacillati</taxon>
        <taxon>Actinomycetota</taxon>
        <taxon>Actinomycetes</taxon>
        <taxon>Micrococcales</taxon>
        <taxon>Ruaniaceae</taxon>
        <taxon>Ruania</taxon>
    </lineage>
</organism>
<accession>A0A9D2J3M3</accession>